<dbReference type="OrthoDB" id="1721378at2"/>
<dbReference type="AlphaFoldDB" id="A0A285IAC3"/>
<dbReference type="Proteomes" id="UP000219573">
    <property type="component" value="Unassembled WGS sequence"/>
</dbReference>
<dbReference type="RefSeq" id="WP_097019330.1">
    <property type="nucleotide sequence ID" value="NZ_OBDZ01000036.1"/>
</dbReference>
<accession>A0A285IAC3</accession>
<keyword evidence="2" id="KW-1185">Reference proteome</keyword>
<evidence type="ECO:0000313" key="1">
    <source>
        <dbReference type="EMBL" id="SNY44863.1"/>
    </source>
</evidence>
<reference evidence="2" key="1">
    <citation type="submission" date="2017-09" db="EMBL/GenBank/DDBJ databases">
        <authorList>
            <person name="Varghese N."/>
            <person name="Submissions S."/>
        </authorList>
    </citation>
    <scope>NUCLEOTIDE SEQUENCE [LARGE SCALE GENOMIC DNA]</scope>
    <source>
        <strain evidence="2">MSL47</strain>
    </source>
</reference>
<proteinExistence type="predicted"/>
<gene>
    <name evidence="1" type="ORF">SAMN06265827_1365</name>
</gene>
<organism evidence="1 2">
    <name type="scientific">Orenia metallireducens</name>
    <dbReference type="NCBI Taxonomy" id="1413210"/>
    <lineage>
        <taxon>Bacteria</taxon>
        <taxon>Bacillati</taxon>
        <taxon>Bacillota</taxon>
        <taxon>Clostridia</taxon>
        <taxon>Halanaerobiales</taxon>
        <taxon>Halobacteroidaceae</taxon>
        <taxon>Orenia</taxon>
    </lineage>
</organism>
<evidence type="ECO:0008006" key="3">
    <source>
        <dbReference type="Google" id="ProtNLM"/>
    </source>
</evidence>
<name>A0A285IAC3_9FIRM</name>
<dbReference type="EMBL" id="OBDZ01000036">
    <property type="protein sequence ID" value="SNY44863.1"/>
    <property type="molecule type" value="Genomic_DNA"/>
</dbReference>
<evidence type="ECO:0000313" key="2">
    <source>
        <dbReference type="Proteomes" id="UP000219573"/>
    </source>
</evidence>
<protein>
    <recommendedName>
        <fullName evidence="3">CRISPR-associated protein Csc1</fullName>
    </recommendedName>
</protein>
<sequence>MDKVVYGRAIIIKNCGRFLNIASDFGSEYKTHPFLTEQMVYAGLTRENELIGDKKLQIEKGIVPDEYEFNNRYKLPNGRYFTCAYIIDKKKCKEEKKIDLWNKNRDNSDINDFNSIDETNAGVQDNNKLPKFGNIESMLTNNYFLTIAFSTDKDYLEKYYSGQTFYMGKKRTMFQIQEMSDIVKGDLIEEEAELFLPIQVNHNEVDNFNYYSIMTLTQRYILLKGKTKLGDNYRWDLDFKDLNKINLPKFFVDKYLGLD</sequence>